<dbReference type="PROSITE" id="PS00571">
    <property type="entry name" value="AMIDASES"/>
    <property type="match status" value="1"/>
</dbReference>
<dbReference type="Proteomes" id="UP000198983">
    <property type="component" value="Chromosome I"/>
</dbReference>
<keyword evidence="2" id="KW-0808">Transferase</keyword>
<dbReference type="InterPro" id="IPR020556">
    <property type="entry name" value="Amidase_CS"/>
</dbReference>
<evidence type="ECO:0000259" key="1">
    <source>
        <dbReference type="Pfam" id="PF01425"/>
    </source>
</evidence>
<dbReference type="PANTHER" id="PTHR11895:SF176">
    <property type="entry name" value="AMIDASE AMID-RELATED"/>
    <property type="match status" value="1"/>
</dbReference>
<dbReference type="InterPro" id="IPR000120">
    <property type="entry name" value="Amidase"/>
</dbReference>
<feature type="domain" description="Amidase" evidence="1">
    <location>
        <begin position="34"/>
        <end position="461"/>
    </location>
</feature>
<dbReference type="STRING" id="117157.SAMN04489717_0882"/>
<dbReference type="RefSeq" id="WP_092650765.1">
    <property type="nucleotide sequence ID" value="NZ_LT629732.1"/>
</dbReference>
<dbReference type="SUPFAM" id="SSF75304">
    <property type="entry name" value="Amidase signature (AS) enzymes"/>
    <property type="match status" value="1"/>
</dbReference>
<accession>A0A1H1MN45</accession>
<evidence type="ECO:0000313" key="2">
    <source>
        <dbReference type="EMBL" id="SDR87795.1"/>
    </source>
</evidence>
<dbReference type="OrthoDB" id="9811471at2"/>
<protein>
    <submittedName>
        <fullName evidence="2">Aspartyl-tRNA(Asn)/glutamyl-tRNA(Gln) amidotransferase subunit A</fullName>
    </submittedName>
</protein>
<reference evidence="2 3" key="1">
    <citation type="submission" date="2016-10" db="EMBL/GenBank/DDBJ databases">
        <authorList>
            <person name="de Groot N.N."/>
        </authorList>
    </citation>
    <scope>NUCLEOTIDE SEQUENCE [LARGE SCALE GENOMIC DNA]</scope>
    <source>
        <strain evidence="2 3">DSM 22024</strain>
    </source>
</reference>
<proteinExistence type="predicted"/>
<keyword evidence="3" id="KW-1185">Reference proteome</keyword>
<organism evidence="2 3">
    <name type="scientific">Actinopolymorpha singaporensis</name>
    <dbReference type="NCBI Taxonomy" id="117157"/>
    <lineage>
        <taxon>Bacteria</taxon>
        <taxon>Bacillati</taxon>
        <taxon>Actinomycetota</taxon>
        <taxon>Actinomycetes</taxon>
        <taxon>Propionibacteriales</taxon>
        <taxon>Actinopolymorphaceae</taxon>
        <taxon>Actinopolymorpha</taxon>
    </lineage>
</organism>
<dbReference type="PANTHER" id="PTHR11895">
    <property type="entry name" value="TRANSAMIDASE"/>
    <property type="match status" value="1"/>
</dbReference>
<dbReference type="GO" id="GO:0016740">
    <property type="term" value="F:transferase activity"/>
    <property type="evidence" value="ECO:0007669"/>
    <property type="project" value="UniProtKB-KW"/>
</dbReference>
<dbReference type="InterPro" id="IPR036928">
    <property type="entry name" value="AS_sf"/>
</dbReference>
<gene>
    <name evidence="2" type="ORF">SAMN04489717_0882</name>
</gene>
<dbReference type="Pfam" id="PF01425">
    <property type="entry name" value="Amidase"/>
    <property type="match status" value="1"/>
</dbReference>
<dbReference type="Gene3D" id="3.90.1300.10">
    <property type="entry name" value="Amidase signature (AS) domain"/>
    <property type="match status" value="1"/>
</dbReference>
<sequence>METSSTDAETGDFAGDLAGLSRRLREGSTTAVKLTAAALERIEAGNPRLNAVVTLLADEAMRDAEIADAELRAGHWRGPLHGIPFGVKDIFDTAGIRTTAGSAFFRDRVPDEDAEAVRRVRGAGAVVIGKLHTHEFAFGPTGDASCFGPVRNPHDPGRMAGGSSGGSAVAVATGMCAAALGSDSGGSVRIPAALCGVVGMKPTYGRISRHGVFPLSWNLDHIGPLTRTVGDNARVLTVLCGYDERDPGSVRRDPEDFTRELDLGVRGLTIGVPDAYYFDHLDPDVDRRVRAAVSALADLGATVRPVTVPGLADLAALRDAHRTVISVEAYAVHRQRLDADDAQELFDPTVRQRLVDGSAIRGWEYTEALRLLWESRRTFTRLLEDVDALATPSVAVTAPPLGQVETEAAGVEETVRWALTRLAVPTNVTGTPSLSLPCGFSRDGLPVGLQLSGRAWSEARLYRIARALEVGPDSTAVDARFTQD</sequence>
<dbReference type="InterPro" id="IPR023631">
    <property type="entry name" value="Amidase_dom"/>
</dbReference>
<dbReference type="EMBL" id="LT629732">
    <property type="protein sequence ID" value="SDR87795.1"/>
    <property type="molecule type" value="Genomic_DNA"/>
</dbReference>
<name>A0A1H1MN45_9ACTN</name>
<evidence type="ECO:0000313" key="3">
    <source>
        <dbReference type="Proteomes" id="UP000198983"/>
    </source>
</evidence>
<dbReference type="AlphaFoldDB" id="A0A1H1MN45"/>